<keyword evidence="6" id="KW-0732">Signal</keyword>
<evidence type="ECO:0000256" key="5">
    <source>
        <dbReference type="ARBA" id="ARBA00023295"/>
    </source>
</evidence>
<comment type="catalytic activity">
    <reaction evidence="1 6">
        <text>The enzyme specifically hydrolyzes (1-&gt;4)-beta-D-galactosidic linkages in type I arabinogalactans.</text>
        <dbReference type="EC" id="3.2.1.89"/>
    </reaction>
</comment>
<evidence type="ECO:0000256" key="4">
    <source>
        <dbReference type="ARBA" id="ARBA00022801"/>
    </source>
</evidence>
<evidence type="ECO:0000256" key="2">
    <source>
        <dbReference type="ARBA" id="ARBA00010687"/>
    </source>
</evidence>
<dbReference type="InterPro" id="IPR011683">
    <property type="entry name" value="Glyco_hydro_53"/>
</dbReference>
<dbReference type="PANTHER" id="PTHR34983">
    <property type="entry name" value="ARABINOGALACTAN ENDO-BETA-1,4-GALACTANASE A"/>
    <property type="match status" value="1"/>
</dbReference>
<accession>A0A6A6R666</accession>
<evidence type="ECO:0000256" key="3">
    <source>
        <dbReference type="ARBA" id="ARBA00012556"/>
    </source>
</evidence>
<dbReference type="SUPFAM" id="SSF51445">
    <property type="entry name" value="(Trans)glycosidases"/>
    <property type="match status" value="1"/>
</dbReference>
<evidence type="ECO:0000313" key="8">
    <source>
        <dbReference type="Proteomes" id="UP000799750"/>
    </source>
</evidence>
<feature type="chain" id="PRO_5025712394" description="Arabinogalactan endo-beta-1,4-galactanase" evidence="6">
    <location>
        <begin position="19"/>
        <end position="372"/>
    </location>
</feature>
<organism evidence="7 8">
    <name type="scientific">Lophium mytilinum</name>
    <dbReference type="NCBI Taxonomy" id="390894"/>
    <lineage>
        <taxon>Eukaryota</taxon>
        <taxon>Fungi</taxon>
        <taxon>Dikarya</taxon>
        <taxon>Ascomycota</taxon>
        <taxon>Pezizomycotina</taxon>
        <taxon>Dothideomycetes</taxon>
        <taxon>Pleosporomycetidae</taxon>
        <taxon>Mytilinidiales</taxon>
        <taxon>Mytilinidiaceae</taxon>
        <taxon>Lophium</taxon>
    </lineage>
</organism>
<gene>
    <name evidence="7" type="ORF">BU16DRAFT_601511</name>
</gene>
<keyword evidence="4 6" id="KW-0378">Hydrolase</keyword>
<dbReference type="GO" id="GO:0015926">
    <property type="term" value="F:glucosidase activity"/>
    <property type="evidence" value="ECO:0007669"/>
    <property type="project" value="InterPro"/>
</dbReference>
<proteinExistence type="inferred from homology"/>
<reference evidence="7" key="1">
    <citation type="journal article" date="2020" name="Stud. Mycol.">
        <title>101 Dothideomycetes genomes: a test case for predicting lifestyles and emergence of pathogens.</title>
        <authorList>
            <person name="Haridas S."/>
            <person name="Albert R."/>
            <person name="Binder M."/>
            <person name="Bloem J."/>
            <person name="Labutti K."/>
            <person name="Salamov A."/>
            <person name="Andreopoulos B."/>
            <person name="Baker S."/>
            <person name="Barry K."/>
            <person name="Bills G."/>
            <person name="Bluhm B."/>
            <person name="Cannon C."/>
            <person name="Castanera R."/>
            <person name="Culley D."/>
            <person name="Daum C."/>
            <person name="Ezra D."/>
            <person name="Gonzalez J."/>
            <person name="Henrissat B."/>
            <person name="Kuo A."/>
            <person name="Liang C."/>
            <person name="Lipzen A."/>
            <person name="Lutzoni F."/>
            <person name="Magnuson J."/>
            <person name="Mondo S."/>
            <person name="Nolan M."/>
            <person name="Ohm R."/>
            <person name="Pangilinan J."/>
            <person name="Park H.-J."/>
            <person name="Ramirez L."/>
            <person name="Alfaro M."/>
            <person name="Sun H."/>
            <person name="Tritt A."/>
            <person name="Yoshinaga Y."/>
            <person name="Zwiers L.-H."/>
            <person name="Turgeon B."/>
            <person name="Goodwin S."/>
            <person name="Spatafora J."/>
            <person name="Crous P."/>
            <person name="Grigoriev I."/>
        </authorList>
    </citation>
    <scope>NUCLEOTIDE SEQUENCE</scope>
    <source>
        <strain evidence="7">CBS 269.34</strain>
    </source>
</reference>
<keyword evidence="5 6" id="KW-0326">Glycosidase</keyword>
<protein>
    <recommendedName>
        <fullName evidence="3 6">Arabinogalactan endo-beta-1,4-galactanase</fullName>
        <ecNumber evidence="3 6">3.2.1.89</ecNumber>
    </recommendedName>
</protein>
<comment type="similarity">
    <text evidence="2 6">Belongs to the glycosyl hydrolase 53 family.</text>
</comment>
<sequence length="372" mass="40752">MFTLKTFVALLPLGSAFAFAFPAAEAVEGGYGGRNAQPVFYQGHDLSSLGIMEQGGAVYHDTARHDQTRAAEDIRGDGGMNTVRLRLWVNPIPGQYDLSYVLALAKRFAKKNYRIYLDFHFSDNWADPDHNIAPAAWPTTVPALSNTLRTYVRETILTFKHAGVDLSLVSLGNEIRNGMLWPLGQVDVDITPHSALVSNFTNLATLYAAARSGVTDAVNAGAAKPQVLIHIDNGWNITLQTTCFYPFYGTDATLANLQNSLHTLARHYGKPLQVVETDWPAICSGSDAPELSEPSVPISAKGQIEWVHDVIKVVKGVPGDLGQGFNYWEPAWLNMTSLGSACQDAILFDTDWSRYPKMEAYSRESVGMLKGV</sequence>
<keyword evidence="8" id="KW-1185">Reference proteome</keyword>
<dbReference type="GO" id="GO:0031218">
    <property type="term" value="F:arabinogalactan endo-1,4-beta-galactosidase activity"/>
    <property type="evidence" value="ECO:0007669"/>
    <property type="project" value="UniProtKB-EC"/>
</dbReference>
<dbReference type="EC" id="3.2.1.89" evidence="3 6"/>
<evidence type="ECO:0000256" key="1">
    <source>
        <dbReference type="ARBA" id="ARBA00001695"/>
    </source>
</evidence>
<feature type="signal peptide" evidence="6">
    <location>
        <begin position="1"/>
        <end position="18"/>
    </location>
</feature>
<dbReference type="GO" id="GO:0045490">
    <property type="term" value="P:pectin catabolic process"/>
    <property type="evidence" value="ECO:0007669"/>
    <property type="project" value="TreeGrafter"/>
</dbReference>
<name>A0A6A6R666_9PEZI</name>
<evidence type="ECO:0000313" key="7">
    <source>
        <dbReference type="EMBL" id="KAF2499956.1"/>
    </source>
</evidence>
<dbReference type="AlphaFoldDB" id="A0A6A6R666"/>
<dbReference type="Gene3D" id="3.20.20.80">
    <property type="entry name" value="Glycosidases"/>
    <property type="match status" value="1"/>
</dbReference>
<dbReference type="EMBL" id="MU004183">
    <property type="protein sequence ID" value="KAF2499956.1"/>
    <property type="molecule type" value="Genomic_DNA"/>
</dbReference>
<dbReference type="Proteomes" id="UP000799750">
    <property type="component" value="Unassembled WGS sequence"/>
</dbReference>
<evidence type="ECO:0000256" key="6">
    <source>
        <dbReference type="RuleBase" id="RU361192"/>
    </source>
</evidence>
<dbReference type="OrthoDB" id="110914at2759"/>
<dbReference type="InterPro" id="IPR017853">
    <property type="entry name" value="GH"/>
</dbReference>
<dbReference type="Pfam" id="PF07745">
    <property type="entry name" value="Glyco_hydro_53"/>
    <property type="match status" value="1"/>
</dbReference>
<dbReference type="PANTHER" id="PTHR34983:SF1">
    <property type="entry name" value="ARABINOGALACTAN ENDO-BETA-1,4-GALACTANASE A"/>
    <property type="match status" value="1"/>
</dbReference>